<protein>
    <submittedName>
        <fullName evidence="1">Uncharacterized protein</fullName>
    </submittedName>
</protein>
<name>A0A9W4UEF3_9PLEO</name>
<reference evidence="1" key="1">
    <citation type="submission" date="2023-01" db="EMBL/GenBank/DDBJ databases">
        <authorList>
            <person name="Van Ghelder C."/>
            <person name="Rancurel C."/>
        </authorList>
    </citation>
    <scope>NUCLEOTIDE SEQUENCE</scope>
    <source>
        <strain evidence="1">CNCM I-4278</strain>
    </source>
</reference>
<proteinExistence type="predicted"/>
<gene>
    <name evidence="1" type="ORF">PDIGIT_LOCUS7468</name>
</gene>
<dbReference type="EMBL" id="CAOQHR010000005">
    <property type="protein sequence ID" value="CAI6334410.1"/>
    <property type="molecule type" value="Genomic_DNA"/>
</dbReference>
<organism evidence="1 2">
    <name type="scientific">Periconia digitata</name>
    <dbReference type="NCBI Taxonomy" id="1303443"/>
    <lineage>
        <taxon>Eukaryota</taxon>
        <taxon>Fungi</taxon>
        <taxon>Dikarya</taxon>
        <taxon>Ascomycota</taxon>
        <taxon>Pezizomycotina</taxon>
        <taxon>Dothideomycetes</taxon>
        <taxon>Pleosporomycetidae</taxon>
        <taxon>Pleosporales</taxon>
        <taxon>Massarineae</taxon>
        <taxon>Periconiaceae</taxon>
        <taxon>Periconia</taxon>
    </lineage>
</organism>
<sequence length="106" mass="11899">MQPLLPTTDVTAMPCVDLSNRAMESLQLVHHLLLRKTPRLSLAPFFGYLSLTILQGKATRLGFDVGDFLGWKHGMFDMSCRSSPVPVLTCLLGGLRLVYYVRIVYE</sequence>
<evidence type="ECO:0000313" key="1">
    <source>
        <dbReference type="EMBL" id="CAI6334410.1"/>
    </source>
</evidence>
<comment type="caution">
    <text evidence="1">The sequence shown here is derived from an EMBL/GenBank/DDBJ whole genome shotgun (WGS) entry which is preliminary data.</text>
</comment>
<dbReference type="AlphaFoldDB" id="A0A9W4UEF3"/>
<keyword evidence="2" id="KW-1185">Reference proteome</keyword>
<evidence type="ECO:0000313" key="2">
    <source>
        <dbReference type="Proteomes" id="UP001152607"/>
    </source>
</evidence>
<dbReference type="Proteomes" id="UP001152607">
    <property type="component" value="Unassembled WGS sequence"/>
</dbReference>
<accession>A0A9W4UEF3</accession>